<proteinExistence type="predicted"/>
<feature type="domain" description="C2HC/C3H-type" evidence="7">
    <location>
        <begin position="329"/>
        <end position="358"/>
    </location>
</feature>
<feature type="domain" description="C2HC/C3H-type" evidence="7">
    <location>
        <begin position="270"/>
        <end position="299"/>
    </location>
</feature>
<keyword evidence="9" id="KW-1185">Reference proteome</keyword>
<dbReference type="OrthoDB" id="265955at2759"/>
<keyword evidence="4" id="KW-0862">Zinc</keyword>
<dbReference type="Pfam" id="PF13913">
    <property type="entry name" value="zf-C2HC_2"/>
    <property type="match status" value="10"/>
</dbReference>
<keyword evidence="1" id="KW-0479">Metal-binding</keyword>
<feature type="region of interest" description="Disordered" evidence="6">
    <location>
        <begin position="292"/>
        <end position="322"/>
    </location>
</feature>
<feature type="domain" description="C2HC/C3H-type" evidence="7">
    <location>
        <begin position="199"/>
        <end position="228"/>
    </location>
</feature>
<dbReference type="InterPro" id="IPR049899">
    <property type="entry name" value="Znf_C2HC_C3H"/>
</dbReference>
<dbReference type="PANTHER" id="PTHR13555:SF68">
    <property type="entry name" value="ZINC FINGER PROTEIN 474"/>
    <property type="match status" value="1"/>
</dbReference>
<feature type="region of interest" description="Disordered" evidence="6">
    <location>
        <begin position="427"/>
        <end position="451"/>
    </location>
</feature>
<feature type="domain" description="C2HC/C3H-type" evidence="7">
    <location>
        <begin position="8"/>
        <end position="37"/>
    </location>
</feature>
<feature type="domain" description="C2HC/C3H-type" evidence="7">
    <location>
        <begin position="582"/>
        <end position="611"/>
    </location>
</feature>
<evidence type="ECO:0000256" key="6">
    <source>
        <dbReference type="SAM" id="MobiDB-lite"/>
    </source>
</evidence>
<dbReference type="InterPro" id="IPR026319">
    <property type="entry name" value="ZC2HC1A/B-like"/>
</dbReference>
<feature type="domain" description="C2HC/C3H-type" evidence="7">
    <location>
        <begin position="655"/>
        <end position="684"/>
    </location>
</feature>
<feature type="compositionally biased region" description="Polar residues" evidence="6">
    <location>
        <begin position="306"/>
        <end position="321"/>
    </location>
</feature>
<organism evidence="8 9">
    <name type="scientific">Mytilus galloprovincialis</name>
    <name type="common">Mediterranean mussel</name>
    <dbReference type="NCBI Taxonomy" id="29158"/>
    <lineage>
        <taxon>Eukaryota</taxon>
        <taxon>Metazoa</taxon>
        <taxon>Spiralia</taxon>
        <taxon>Lophotrochozoa</taxon>
        <taxon>Mollusca</taxon>
        <taxon>Bivalvia</taxon>
        <taxon>Autobranchia</taxon>
        <taxon>Pteriomorphia</taxon>
        <taxon>Mytilida</taxon>
        <taxon>Mytiloidea</taxon>
        <taxon>Mytilidae</taxon>
        <taxon>Mytilinae</taxon>
        <taxon>Mytilus</taxon>
    </lineage>
</organism>
<keyword evidence="3 5" id="KW-0863">Zinc-finger</keyword>
<evidence type="ECO:0000256" key="2">
    <source>
        <dbReference type="ARBA" id="ARBA00022737"/>
    </source>
</evidence>
<evidence type="ECO:0000256" key="1">
    <source>
        <dbReference type="ARBA" id="ARBA00022723"/>
    </source>
</evidence>
<name>A0A8B6BJ25_MYTGA</name>
<feature type="domain" description="C2HC/C3H-type" evidence="7">
    <location>
        <begin position="527"/>
        <end position="556"/>
    </location>
</feature>
<evidence type="ECO:0000256" key="3">
    <source>
        <dbReference type="ARBA" id="ARBA00022771"/>
    </source>
</evidence>
<evidence type="ECO:0000313" key="9">
    <source>
        <dbReference type="Proteomes" id="UP000596742"/>
    </source>
</evidence>
<sequence>MPGIPGRKTVVCYICGREFGSQSLSIHEPQCLKKWRLENDKIPKPQRRKTPTKPEILPEIDGMSNNERFNEAARQSALSQLLPCPNCGRKFNPDRLPVHLRSCKADKKKNQNSGREELRPKTAVLNAPKFIDKNNTVDIEKQSTRKEVVSRQNGPMKRNSVTSTTGGSGSRPSPGIEREGTYTSPNKTLPKAKIPSGPSFVLCYICGRKFGTASISFHEPQCLEKWKKENELLPKAQRRKLPVKPEVVSSNGSYDVDAMNAAAWESAQSQLIPCDRCGRTFASDRLSVHQRSCKATGGVKKGPGGSSTITSNPNPQSSTKMNVAPEKPTFVLCYICGQKYGSKSLSIHEPQCLEKWKMENEKLPKGQRRTVPKKPEVLQSGGKLDVNAINEAAWQSSQAQLLACENCGRTFNPDRLSVHQKSCKPKIGQAASTDNNAPRTSLNNTPTGSKTVTAVQGPKTVVCYICGREFGTKSLPIHEPQCLEKWKIENKNLPKERRRPMPKKPEFGKTVTREQMNEVAAENAKSQLIPCPNCSRTFAPDRLDVHLRACKSKTGKGGGKTTEDKRSDPSQSSKAPVIRRPPTMVCYLCGREFGSKSISIHEPQCLEKWKIENNKLPKHQQRPPPKKPEIQHVTGKGSYDVDAFNQAAYDSAQSQLLACENCGRTFNPDRLPVHQRSCKPKPKPE</sequence>
<gene>
    <name evidence="8" type="ORF">MGAL_10B063644</name>
</gene>
<accession>A0A8B6BJ25</accession>
<feature type="compositionally biased region" description="Polar residues" evidence="6">
    <location>
        <begin position="430"/>
        <end position="451"/>
    </location>
</feature>
<reference evidence="8" key="1">
    <citation type="submission" date="2018-11" db="EMBL/GenBank/DDBJ databases">
        <authorList>
            <person name="Alioto T."/>
            <person name="Alioto T."/>
        </authorList>
    </citation>
    <scope>NUCLEOTIDE SEQUENCE</scope>
</reference>
<evidence type="ECO:0000256" key="4">
    <source>
        <dbReference type="ARBA" id="ARBA00022833"/>
    </source>
</evidence>
<dbReference type="PANTHER" id="PTHR13555">
    <property type="entry name" value="C2H2 ZINC FINGER CGI-62-RELATED"/>
    <property type="match status" value="1"/>
</dbReference>
<comment type="caution">
    <text evidence="8">The sequence shown here is derived from an EMBL/GenBank/DDBJ whole genome shotgun (WGS) entry which is preliminary data.</text>
</comment>
<feature type="region of interest" description="Disordered" evidence="6">
    <location>
        <begin position="550"/>
        <end position="577"/>
    </location>
</feature>
<dbReference type="Proteomes" id="UP000596742">
    <property type="component" value="Unassembled WGS sequence"/>
</dbReference>
<dbReference type="Gene3D" id="3.30.160.60">
    <property type="entry name" value="Classic Zinc Finger"/>
    <property type="match status" value="10"/>
</dbReference>
<feature type="domain" description="C2HC/C3H-type" evidence="7">
    <location>
        <begin position="459"/>
        <end position="488"/>
    </location>
</feature>
<feature type="domain" description="C2HC/C3H-type" evidence="7">
    <location>
        <begin position="80"/>
        <end position="109"/>
    </location>
</feature>
<dbReference type="EMBL" id="UYJE01000188">
    <property type="protein sequence ID" value="VDH91012.1"/>
    <property type="molecule type" value="Genomic_DNA"/>
</dbReference>
<evidence type="ECO:0000313" key="8">
    <source>
        <dbReference type="EMBL" id="VDH91012.1"/>
    </source>
</evidence>
<feature type="region of interest" description="Disordered" evidence="6">
    <location>
        <begin position="135"/>
        <end position="191"/>
    </location>
</feature>
<evidence type="ECO:0000256" key="5">
    <source>
        <dbReference type="PROSITE-ProRule" id="PRU01371"/>
    </source>
</evidence>
<protein>
    <recommendedName>
        <fullName evidence="7">C2HC/C3H-type domain-containing protein</fullName>
    </recommendedName>
</protein>
<keyword evidence="2" id="KW-0677">Repeat</keyword>
<evidence type="ECO:0000259" key="7">
    <source>
        <dbReference type="PROSITE" id="PS52027"/>
    </source>
</evidence>
<dbReference type="GO" id="GO:0008270">
    <property type="term" value="F:zinc ion binding"/>
    <property type="evidence" value="ECO:0007669"/>
    <property type="project" value="UniProtKB-KW"/>
</dbReference>
<feature type="domain" description="C2HC/C3H-type" evidence="7">
    <location>
        <begin position="400"/>
        <end position="429"/>
    </location>
</feature>
<dbReference type="AlphaFoldDB" id="A0A8B6BJ25"/>
<dbReference type="PROSITE" id="PS52027">
    <property type="entry name" value="ZF_C2HC_C3H"/>
    <property type="match status" value="10"/>
</dbReference>
<feature type="compositionally biased region" description="Basic and acidic residues" evidence="6">
    <location>
        <begin position="138"/>
        <end position="149"/>
    </location>
</feature>